<gene>
    <name evidence="1" type="ORF">SPELUC_LOCUS6175</name>
</gene>
<comment type="caution">
    <text evidence="1">The sequence shown here is derived from an EMBL/GenBank/DDBJ whole genome shotgun (WGS) entry which is preliminary data.</text>
</comment>
<evidence type="ECO:0000313" key="1">
    <source>
        <dbReference type="EMBL" id="CAG8576038.1"/>
    </source>
</evidence>
<accession>A0ACA9MA52</accession>
<dbReference type="EMBL" id="CAJVPW010007026">
    <property type="protein sequence ID" value="CAG8576038.1"/>
    <property type="molecule type" value="Genomic_DNA"/>
</dbReference>
<protein>
    <submittedName>
        <fullName evidence="1">5457_t:CDS:1</fullName>
    </submittedName>
</protein>
<name>A0ACA9MA52_9GLOM</name>
<keyword evidence="2" id="KW-1185">Reference proteome</keyword>
<sequence>MPKQKFVCLRKQFSNELLSQIKAINQRHEENDDITHLLDHENDVITASSDHRSNDDTVPPLTSPIHGSNLTSPVHENYVTFPVHRNNASSPVHENNVPSSAHRNKVSLLVHENDDSLSVHGNDLLSVYRNSIVISDLFANL</sequence>
<proteinExistence type="predicted"/>
<dbReference type="Proteomes" id="UP000789366">
    <property type="component" value="Unassembled WGS sequence"/>
</dbReference>
<organism evidence="1 2">
    <name type="scientific">Cetraspora pellucida</name>
    <dbReference type="NCBI Taxonomy" id="1433469"/>
    <lineage>
        <taxon>Eukaryota</taxon>
        <taxon>Fungi</taxon>
        <taxon>Fungi incertae sedis</taxon>
        <taxon>Mucoromycota</taxon>
        <taxon>Glomeromycotina</taxon>
        <taxon>Glomeromycetes</taxon>
        <taxon>Diversisporales</taxon>
        <taxon>Gigasporaceae</taxon>
        <taxon>Cetraspora</taxon>
    </lineage>
</organism>
<evidence type="ECO:0000313" key="2">
    <source>
        <dbReference type="Proteomes" id="UP000789366"/>
    </source>
</evidence>
<reference evidence="1" key="1">
    <citation type="submission" date="2021-06" db="EMBL/GenBank/DDBJ databases">
        <authorList>
            <person name="Kallberg Y."/>
            <person name="Tangrot J."/>
            <person name="Rosling A."/>
        </authorList>
    </citation>
    <scope>NUCLEOTIDE SEQUENCE</scope>
    <source>
        <strain evidence="1">28 12/20/2015</strain>
    </source>
</reference>